<evidence type="ECO:0000313" key="1">
    <source>
        <dbReference type="EMBL" id="RZC81158.1"/>
    </source>
</evidence>
<gene>
    <name evidence="1" type="ORF">C5167_043729</name>
</gene>
<accession>A0A4Y7L9H8</accession>
<proteinExistence type="predicted"/>
<reference evidence="1 2" key="1">
    <citation type="journal article" date="2018" name="Science">
        <title>The opium poppy genome and morphinan production.</title>
        <authorList>
            <person name="Guo L."/>
            <person name="Winzer T."/>
            <person name="Yang X."/>
            <person name="Li Y."/>
            <person name="Ning Z."/>
            <person name="He Z."/>
            <person name="Teodor R."/>
            <person name="Lu Y."/>
            <person name="Bowser T.A."/>
            <person name="Graham I.A."/>
            <person name="Ye K."/>
        </authorList>
    </citation>
    <scope>NUCLEOTIDE SEQUENCE [LARGE SCALE GENOMIC DNA]</scope>
    <source>
        <strain evidence="2">cv. HN1</strain>
        <tissue evidence="1">Leaves</tissue>
    </source>
</reference>
<dbReference type="Gramene" id="RZC81158">
    <property type="protein sequence ID" value="RZC81158"/>
    <property type="gene ID" value="C5167_043729"/>
</dbReference>
<keyword evidence="2" id="KW-1185">Reference proteome</keyword>
<name>A0A4Y7L9H8_PAPSO</name>
<protein>
    <submittedName>
        <fullName evidence="1">Uncharacterized protein</fullName>
    </submittedName>
</protein>
<sequence length="99" mass="11563">MKARNGHGFDSELFESLLQLRMEAELQVLVAMIGANGIVQLQVEERELVTMFPWVEMGMLGWKNLMLEQRLQKKRSYKWWFEPECESLCAVKKTANGKQ</sequence>
<dbReference type="EMBL" id="CM010724">
    <property type="protein sequence ID" value="RZC81158.1"/>
    <property type="molecule type" value="Genomic_DNA"/>
</dbReference>
<dbReference type="Proteomes" id="UP000316621">
    <property type="component" value="Chromosome 10"/>
</dbReference>
<dbReference type="AlphaFoldDB" id="A0A4Y7L9H8"/>
<organism evidence="1 2">
    <name type="scientific">Papaver somniferum</name>
    <name type="common">Opium poppy</name>
    <dbReference type="NCBI Taxonomy" id="3469"/>
    <lineage>
        <taxon>Eukaryota</taxon>
        <taxon>Viridiplantae</taxon>
        <taxon>Streptophyta</taxon>
        <taxon>Embryophyta</taxon>
        <taxon>Tracheophyta</taxon>
        <taxon>Spermatophyta</taxon>
        <taxon>Magnoliopsida</taxon>
        <taxon>Ranunculales</taxon>
        <taxon>Papaveraceae</taxon>
        <taxon>Papaveroideae</taxon>
        <taxon>Papaver</taxon>
    </lineage>
</organism>
<evidence type="ECO:0000313" key="2">
    <source>
        <dbReference type="Proteomes" id="UP000316621"/>
    </source>
</evidence>